<evidence type="ECO:0000256" key="1">
    <source>
        <dbReference type="SAM" id="MobiDB-lite"/>
    </source>
</evidence>
<feature type="compositionally biased region" description="Acidic residues" evidence="1">
    <location>
        <begin position="61"/>
        <end position="71"/>
    </location>
</feature>
<proteinExistence type="predicted"/>
<organism evidence="2 3">
    <name type="scientific">Azospirillum brasilense</name>
    <dbReference type="NCBI Taxonomy" id="192"/>
    <lineage>
        <taxon>Bacteria</taxon>
        <taxon>Pseudomonadati</taxon>
        <taxon>Pseudomonadota</taxon>
        <taxon>Alphaproteobacteria</taxon>
        <taxon>Rhodospirillales</taxon>
        <taxon>Azospirillaceae</taxon>
        <taxon>Azospirillum</taxon>
    </lineage>
</organism>
<evidence type="ECO:0000313" key="2">
    <source>
        <dbReference type="EMBL" id="KAA0676535.1"/>
    </source>
</evidence>
<dbReference type="Proteomes" id="UP000476837">
    <property type="component" value="Unassembled WGS sequence"/>
</dbReference>
<name>A0A6L3AQX2_AZOBR</name>
<dbReference type="RefSeq" id="WP_149168251.1">
    <property type="nucleotide sequence ID" value="NZ_QOKV01000044.1"/>
</dbReference>
<gene>
    <name evidence="2" type="ORF">DS837_30725</name>
</gene>
<comment type="caution">
    <text evidence="2">The sequence shown here is derived from an EMBL/GenBank/DDBJ whole genome shotgun (WGS) entry which is preliminary data.</text>
</comment>
<sequence>MMMKKLRAITGDMFIGEDGDTLATHVSRINWLAANMDSKKRGEAEAAWEAAEEALHRLDKEYEDSEEDSPNAEETRTWAECAGTWRTR</sequence>
<reference evidence="2 3" key="1">
    <citation type="submission" date="2018-07" db="EMBL/GenBank/DDBJ databases">
        <title>Genome sequence of Roseomonas fauriae ATCC 49958.</title>
        <authorList>
            <person name="Sant'Anna F.H."/>
            <person name="Baldani J.I."/>
            <person name="Zilli J.E."/>
            <person name="Reis V.M."/>
            <person name="Hartmann A."/>
            <person name="Cruz L."/>
            <person name="de Souza E.M."/>
            <person name="de Oliveira Pedrosa F."/>
            <person name="Passaglia L.M.P."/>
        </authorList>
    </citation>
    <scope>NUCLEOTIDE SEQUENCE [LARGE SCALE GENOMIC DNA]</scope>
    <source>
        <strain evidence="2 3">ATCC 49958</strain>
    </source>
</reference>
<dbReference type="EMBL" id="QOKV01000044">
    <property type="protein sequence ID" value="KAA0676535.1"/>
    <property type="molecule type" value="Genomic_DNA"/>
</dbReference>
<dbReference type="AlphaFoldDB" id="A0A6L3AQX2"/>
<accession>A0A6L3AQX2</accession>
<feature type="region of interest" description="Disordered" evidence="1">
    <location>
        <begin position="60"/>
        <end position="88"/>
    </location>
</feature>
<protein>
    <submittedName>
        <fullName evidence="2">Uncharacterized protein</fullName>
    </submittedName>
</protein>
<evidence type="ECO:0000313" key="3">
    <source>
        <dbReference type="Proteomes" id="UP000476837"/>
    </source>
</evidence>